<protein>
    <submittedName>
        <fullName evidence="2">Uncharacterized protein</fullName>
    </submittedName>
</protein>
<dbReference type="Proteomes" id="UP000245956">
    <property type="component" value="Unassembled WGS sequence"/>
</dbReference>
<evidence type="ECO:0000313" key="2">
    <source>
        <dbReference type="EMBL" id="PWI76172.1"/>
    </source>
</evidence>
<reference evidence="2 3" key="1">
    <citation type="journal article" date="2016" name="Front. Microbiol.">
        <title>Genome and transcriptome sequences reveal the specific parasitism of the nematophagous Purpureocillium lilacinum 36-1.</title>
        <authorList>
            <person name="Xie J."/>
            <person name="Li S."/>
            <person name="Mo C."/>
            <person name="Xiao X."/>
            <person name="Peng D."/>
            <person name="Wang G."/>
            <person name="Xiao Y."/>
        </authorList>
    </citation>
    <scope>NUCLEOTIDE SEQUENCE [LARGE SCALE GENOMIC DNA]</scope>
    <source>
        <strain evidence="2 3">36-1</strain>
    </source>
</reference>
<comment type="caution">
    <text evidence="2">The sequence shown here is derived from an EMBL/GenBank/DDBJ whole genome shotgun (WGS) entry which is preliminary data.</text>
</comment>
<sequence>MRNIGQGWDDRSDGNDGNERLERDEGDGVANALFVAADPSRVSRVAFDSRLSTPELTSPAARGVTKYTSLTSPWSARTTSKATEAAKSLIYMLVAY</sequence>
<gene>
    <name evidence="2" type="ORF">PCL_03366</name>
</gene>
<organism evidence="2 3">
    <name type="scientific">Purpureocillium lilacinum</name>
    <name type="common">Paecilomyces lilacinus</name>
    <dbReference type="NCBI Taxonomy" id="33203"/>
    <lineage>
        <taxon>Eukaryota</taxon>
        <taxon>Fungi</taxon>
        <taxon>Dikarya</taxon>
        <taxon>Ascomycota</taxon>
        <taxon>Pezizomycotina</taxon>
        <taxon>Sordariomycetes</taxon>
        <taxon>Hypocreomycetidae</taxon>
        <taxon>Hypocreales</taxon>
        <taxon>Ophiocordycipitaceae</taxon>
        <taxon>Purpureocillium</taxon>
    </lineage>
</organism>
<accession>A0A2U3ENV5</accession>
<evidence type="ECO:0000313" key="3">
    <source>
        <dbReference type="Proteomes" id="UP000245956"/>
    </source>
</evidence>
<proteinExistence type="predicted"/>
<evidence type="ECO:0000256" key="1">
    <source>
        <dbReference type="SAM" id="MobiDB-lite"/>
    </source>
</evidence>
<feature type="compositionally biased region" description="Basic and acidic residues" evidence="1">
    <location>
        <begin position="8"/>
        <end position="23"/>
    </location>
</feature>
<feature type="region of interest" description="Disordered" evidence="1">
    <location>
        <begin position="1"/>
        <end position="25"/>
    </location>
</feature>
<name>A0A2U3ENV5_PURLI</name>
<dbReference type="EMBL" id="LCWV01000001">
    <property type="protein sequence ID" value="PWI76172.1"/>
    <property type="molecule type" value="Genomic_DNA"/>
</dbReference>
<dbReference type="AlphaFoldDB" id="A0A2U3ENV5"/>